<dbReference type="AlphaFoldDB" id="L0PFJ1"/>
<protein>
    <recommendedName>
        <fullName evidence="3">protein disulfide-isomerase</fullName>
        <ecNumber evidence="3">5.3.4.1</ecNumber>
    </recommendedName>
</protein>
<evidence type="ECO:0000313" key="10">
    <source>
        <dbReference type="EMBL" id="CCJ31173.1"/>
    </source>
</evidence>
<dbReference type="PANTHER" id="PTHR45815">
    <property type="entry name" value="PROTEIN DISULFIDE-ISOMERASE A6"/>
    <property type="match status" value="1"/>
</dbReference>
<evidence type="ECO:0000256" key="6">
    <source>
        <dbReference type="ARBA" id="ARBA00023284"/>
    </source>
</evidence>
<keyword evidence="4" id="KW-1015">Disulfide bond</keyword>
<dbReference type="EMBL" id="CAKM01000280">
    <property type="protein sequence ID" value="CCJ31171.1"/>
    <property type="molecule type" value="Genomic_DNA"/>
</dbReference>
<comment type="catalytic activity">
    <reaction evidence="1">
        <text>Catalyzes the rearrangement of -S-S- bonds in proteins.</text>
        <dbReference type="EC" id="5.3.4.1"/>
    </reaction>
</comment>
<dbReference type="VEuPathDB" id="FungiDB:PNEJI1_000960"/>
<dbReference type="Pfam" id="PF24541">
    <property type="entry name" value="Thioredox_PDIA6_C"/>
    <property type="match status" value="1"/>
</dbReference>
<dbReference type="Proteomes" id="UP000010422">
    <property type="component" value="Unassembled WGS sequence"/>
</dbReference>
<dbReference type="InterPro" id="IPR057305">
    <property type="entry name" value="Thioredox_PDIA6_C"/>
</dbReference>
<dbReference type="GO" id="GO:0015035">
    <property type="term" value="F:protein-disulfide reductase activity"/>
    <property type="evidence" value="ECO:0007669"/>
    <property type="project" value="TreeGrafter"/>
</dbReference>
<accession>L0PFJ1</accession>
<dbReference type="PANTHER" id="PTHR45815:SF3">
    <property type="entry name" value="PROTEIN DISULFIDE-ISOMERASE A6"/>
    <property type="match status" value="1"/>
</dbReference>
<accession>L0PFM3</accession>
<reference evidence="9 11" key="1">
    <citation type="journal article" date="2012" name="MBio">
        <title>De novo assembly of the Pneumocystis jirovecii genome from a single bronchoalveolar lavage fluid specimen from a patient.</title>
        <authorList>
            <person name="Cisse O.H."/>
            <person name="Pagni M."/>
            <person name="Hauser P.M."/>
        </authorList>
    </citation>
    <scope>NUCLEOTIDE SEQUENCE [LARGE SCALE GENOMIC DNA]</scope>
    <source>
        <strain evidence="9 11">SE8</strain>
    </source>
</reference>
<evidence type="ECO:0000256" key="4">
    <source>
        <dbReference type="ARBA" id="ARBA00023157"/>
    </source>
</evidence>
<comment type="subcellular location">
    <subcellularLocation>
        <location evidence="2">Endoplasmic reticulum lumen</location>
    </subcellularLocation>
</comment>
<comment type="caution">
    <text evidence="9">The sequence shown here is derived from an EMBL/GenBank/DDBJ whole genome shotgun (WGS) entry which is preliminary data.</text>
</comment>
<keyword evidence="6" id="KW-0676">Redox-active center</keyword>
<dbReference type="GO" id="GO:0005788">
    <property type="term" value="C:endoplasmic reticulum lumen"/>
    <property type="evidence" value="ECO:0007669"/>
    <property type="project" value="UniProtKB-SubCell"/>
</dbReference>
<name>L0PFJ1_PNEJI</name>
<evidence type="ECO:0000256" key="1">
    <source>
        <dbReference type="ARBA" id="ARBA00001182"/>
    </source>
</evidence>
<evidence type="ECO:0000256" key="7">
    <source>
        <dbReference type="SAM" id="SignalP"/>
    </source>
</evidence>
<proteinExistence type="predicted"/>
<keyword evidence="7" id="KW-0732">Signal</keyword>
<evidence type="ECO:0000313" key="9">
    <source>
        <dbReference type="EMBL" id="CCJ31171.1"/>
    </source>
</evidence>
<feature type="chain" id="PRO_5011207772" description="protein disulfide-isomerase" evidence="7">
    <location>
        <begin position="20"/>
        <end position="354"/>
    </location>
</feature>
<dbReference type="EMBL" id="CAKM01000280">
    <property type="protein sequence ID" value="CCJ31173.1"/>
    <property type="molecule type" value="Genomic_DNA"/>
</dbReference>
<evidence type="ECO:0000256" key="5">
    <source>
        <dbReference type="ARBA" id="ARBA00023235"/>
    </source>
</evidence>
<dbReference type="InParanoid" id="L0PFJ1"/>
<organism evidence="11">
    <name type="scientific">Pneumocystis jirovecii</name>
    <name type="common">Human pneumocystis pneumonia agent</name>
    <dbReference type="NCBI Taxonomy" id="42068"/>
    <lineage>
        <taxon>Eukaryota</taxon>
        <taxon>Fungi</taxon>
        <taxon>Dikarya</taxon>
        <taxon>Ascomycota</taxon>
        <taxon>Taphrinomycotina</taxon>
        <taxon>Pneumocystomycetes</taxon>
        <taxon>Pneumocystaceae</taxon>
        <taxon>Pneumocystis</taxon>
    </lineage>
</organism>
<gene>
    <name evidence="9" type="ORF">PNEJI1_000960</name>
    <name evidence="10" type="ORF">PNEJI1_000962</name>
</gene>
<evidence type="ECO:0000256" key="3">
    <source>
        <dbReference type="ARBA" id="ARBA00012723"/>
    </source>
</evidence>
<evidence type="ECO:0000256" key="2">
    <source>
        <dbReference type="ARBA" id="ARBA00004319"/>
    </source>
</evidence>
<dbReference type="GO" id="GO:0003756">
    <property type="term" value="F:protein disulfide isomerase activity"/>
    <property type="evidence" value="ECO:0007669"/>
    <property type="project" value="UniProtKB-EC"/>
</dbReference>
<dbReference type="Gene3D" id="3.40.30.10">
    <property type="entry name" value="Glutaredoxin"/>
    <property type="match status" value="2"/>
</dbReference>
<evidence type="ECO:0000259" key="8">
    <source>
        <dbReference type="Pfam" id="PF24541"/>
    </source>
</evidence>
<sequence>MQFLWIFVLIFTGLSHVQSLYDSSDRVKVNFLRHGADIGNKQFAPIYKMFAGKVSDFINVIAVDCDDQENGPLCQTYNVKGFPTNRGLDYQGSRTYSDLMNKVSSEITDYTAKISTGVDLFLNKRNGKAKLLLFTSKKTPNAFFKVLSMEFQDYVSFGLIHESYKEAVQIFNISKFPSIVLVFEEGKDSIFYSGETTYRNIFNFLEKYVKVEKKEETAPETKKDFTLIELQSVNEFLEKCITGHGFSIIGISSSPSNFDFLKKIAKKHNKFKYFFIDSSKKHVNTISEILELQFEELKVILVNGKKRWYVELVENSEEKLLELISRITLGDKIEKKKLNEKVIQSASESKKEEL</sequence>
<dbReference type="STRING" id="1209962.L0PFJ1"/>
<feature type="signal peptide" evidence="7">
    <location>
        <begin position="1"/>
        <end position="19"/>
    </location>
</feature>
<dbReference type="SUPFAM" id="SSF52833">
    <property type="entry name" value="Thioredoxin-like"/>
    <property type="match status" value="2"/>
</dbReference>
<evidence type="ECO:0000313" key="11">
    <source>
        <dbReference type="Proteomes" id="UP000010422"/>
    </source>
</evidence>
<feature type="domain" description="PDIA6-like C-terminal thioredoxin-like" evidence="8">
    <location>
        <begin position="218"/>
        <end position="331"/>
    </location>
</feature>
<dbReference type="GO" id="GO:0034976">
    <property type="term" value="P:response to endoplasmic reticulum stress"/>
    <property type="evidence" value="ECO:0007669"/>
    <property type="project" value="TreeGrafter"/>
</dbReference>
<dbReference type="EC" id="5.3.4.1" evidence="3"/>
<keyword evidence="5" id="KW-0413">Isomerase</keyword>
<dbReference type="InterPro" id="IPR036249">
    <property type="entry name" value="Thioredoxin-like_sf"/>
</dbReference>
<dbReference type="VEuPathDB" id="FungiDB:PNEJI1_000962"/>